<dbReference type="GO" id="GO:0005840">
    <property type="term" value="C:ribosome"/>
    <property type="evidence" value="ECO:0007669"/>
    <property type="project" value="UniProtKB-KW"/>
</dbReference>
<protein>
    <recommendedName>
        <fullName evidence="4 5">Large ribosomal subunit protein uL24</fullName>
    </recommendedName>
</protein>
<dbReference type="PANTHER" id="PTHR12903">
    <property type="entry name" value="MITOCHONDRIAL RIBOSOMAL PROTEIN L24"/>
    <property type="match status" value="1"/>
</dbReference>
<evidence type="ECO:0000313" key="8">
    <source>
        <dbReference type="EMBL" id="OGZ64663.1"/>
    </source>
</evidence>
<dbReference type="InterPro" id="IPR014722">
    <property type="entry name" value="Rib_uL2_dom2"/>
</dbReference>
<keyword evidence="5" id="KW-0694">RNA-binding</keyword>
<comment type="subunit">
    <text evidence="5">Part of the 50S ribosomal subunit.</text>
</comment>
<evidence type="ECO:0000256" key="5">
    <source>
        <dbReference type="HAMAP-Rule" id="MF_01326"/>
    </source>
</evidence>
<comment type="caution">
    <text evidence="8">The sequence shown here is derived from an EMBL/GenBank/DDBJ whole genome shotgun (WGS) entry which is preliminary data.</text>
</comment>
<dbReference type="GO" id="GO:0003735">
    <property type="term" value="F:structural constituent of ribosome"/>
    <property type="evidence" value="ECO:0007669"/>
    <property type="project" value="InterPro"/>
</dbReference>
<dbReference type="Pfam" id="PF00467">
    <property type="entry name" value="KOW"/>
    <property type="match status" value="1"/>
</dbReference>
<keyword evidence="3 5" id="KW-0687">Ribonucleoprotein</keyword>
<gene>
    <name evidence="5" type="primary">rplX</name>
    <name evidence="8" type="ORF">A2730_01700</name>
</gene>
<evidence type="ECO:0000256" key="1">
    <source>
        <dbReference type="ARBA" id="ARBA00010618"/>
    </source>
</evidence>
<comment type="function">
    <text evidence="5">One of two assembly initiator proteins, it binds directly to the 5'-end of the 23S rRNA, where it nucleates assembly of the 50S subunit.</text>
</comment>
<dbReference type="EMBL" id="MHOO01000003">
    <property type="protein sequence ID" value="OGZ64663.1"/>
    <property type="molecule type" value="Genomic_DNA"/>
</dbReference>
<comment type="similarity">
    <text evidence="1 5 6">Belongs to the universal ribosomal protein uL24 family.</text>
</comment>
<evidence type="ECO:0000256" key="2">
    <source>
        <dbReference type="ARBA" id="ARBA00022980"/>
    </source>
</evidence>
<comment type="function">
    <text evidence="5">One of the proteins that surrounds the polypeptide exit tunnel on the outside of the subunit.</text>
</comment>
<evidence type="ECO:0000256" key="4">
    <source>
        <dbReference type="ARBA" id="ARBA00035206"/>
    </source>
</evidence>
<feature type="domain" description="KOW" evidence="7">
    <location>
        <begin position="2"/>
        <end position="29"/>
    </location>
</feature>
<dbReference type="InterPro" id="IPR008991">
    <property type="entry name" value="Translation_prot_SH3-like_sf"/>
</dbReference>
<accession>A0A1G2HQE0</accession>
<organism evidence="8 9">
    <name type="scientific">Candidatus Staskawiczbacteria bacterium RIFCSPHIGHO2_01_FULL_39_25</name>
    <dbReference type="NCBI Taxonomy" id="1802202"/>
    <lineage>
        <taxon>Bacteria</taxon>
        <taxon>Candidatus Staskawicziibacteriota</taxon>
    </lineage>
</organism>
<dbReference type="InterPro" id="IPR003256">
    <property type="entry name" value="Ribosomal_uL24"/>
</dbReference>
<name>A0A1G2HQE0_9BACT</name>
<evidence type="ECO:0000256" key="3">
    <source>
        <dbReference type="ARBA" id="ARBA00023274"/>
    </source>
</evidence>
<dbReference type="CDD" id="cd06089">
    <property type="entry name" value="KOW_RPL26"/>
    <property type="match status" value="1"/>
</dbReference>
<evidence type="ECO:0000256" key="6">
    <source>
        <dbReference type="RuleBase" id="RU003477"/>
    </source>
</evidence>
<dbReference type="NCBIfam" id="TIGR01079">
    <property type="entry name" value="rplX_bact"/>
    <property type="match status" value="1"/>
</dbReference>
<keyword evidence="2 5" id="KW-0689">Ribosomal protein</keyword>
<dbReference type="STRING" id="1802202.A2730_01700"/>
<dbReference type="GO" id="GO:1990904">
    <property type="term" value="C:ribonucleoprotein complex"/>
    <property type="evidence" value="ECO:0007669"/>
    <property type="project" value="UniProtKB-KW"/>
</dbReference>
<evidence type="ECO:0000259" key="7">
    <source>
        <dbReference type="SMART" id="SM00739"/>
    </source>
</evidence>
<dbReference type="InterPro" id="IPR005824">
    <property type="entry name" value="KOW"/>
</dbReference>
<dbReference type="InterPro" id="IPR041988">
    <property type="entry name" value="Ribosomal_uL24_KOW"/>
</dbReference>
<dbReference type="PROSITE" id="PS01108">
    <property type="entry name" value="RIBOSOMAL_L24"/>
    <property type="match status" value="1"/>
</dbReference>
<dbReference type="HAMAP" id="MF_01326_B">
    <property type="entry name" value="Ribosomal_uL24_B"/>
    <property type="match status" value="1"/>
</dbReference>
<proteinExistence type="inferred from homology"/>
<dbReference type="GO" id="GO:0006412">
    <property type="term" value="P:translation"/>
    <property type="evidence" value="ECO:0007669"/>
    <property type="project" value="UniProtKB-UniRule"/>
</dbReference>
<dbReference type="Gene3D" id="2.30.30.30">
    <property type="match status" value="1"/>
</dbReference>
<dbReference type="Pfam" id="PF17136">
    <property type="entry name" value="ribosomal_L24"/>
    <property type="match status" value="1"/>
</dbReference>
<dbReference type="GO" id="GO:0019843">
    <property type="term" value="F:rRNA binding"/>
    <property type="evidence" value="ECO:0007669"/>
    <property type="project" value="UniProtKB-UniRule"/>
</dbReference>
<dbReference type="InterPro" id="IPR057264">
    <property type="entry name" value="Ribosomal_uL24_C"/>
</dbReference>
<evidence type="ECO:0000313" key="9">
    <source>
        <dbReference type="Proteomes" id="UP000176855"/>
    </source>
</evidence>
<dbReference type="Proteomes" id="UP000176855">
    <property type="component" value="Unassembled WGS sequence"/>
</dbReference>
<dbReference type="SUPFAM" id="SSF50104">
    <property type="entry name" value="Translation proteins SH3-like domain"/>
    <property type="match status" value="1"/>
</dbReference>
<dbReference type="InterPro" id="IPR005825">
    <property type="entry name" value="Ribosomal_uL24_CS"/>
</dbReference>
<reference evidence="8 9" key="1">
    <citation type="journal article" date="2016" name="Nat. Commun.">
        <title>Thousands of microbial genomes shed light on interconnected biogeochemical processes in an aquifer system.</title>
        <authorList>
            <person name="Anantharaman K."/>
            <person name="Brown C.T."/>
            <person name="Hug L.A."/>
            <person name="Sharon I."/>
            <person name="Castelle C.J."/>
            <person name="Probst A.J."/>
            <person name="Thomas B.C."/>
            <person name="Singh A."/>
            <person name="Wilkins M.J."/>
            <person name="Karaoz U."/>
            <person name="Brodie E.L."/>
            <person name="Williams K.H."/>
            <person name="Hubbard S.S."/>
            <person name="Banfield J.F."/>
        </authorList>
    </citation>
    <scope>NUCLEOTIDE SEQUENCE [LARGE SCALE GENOMIC DNA]</scope>
</reference>
<keyword evidence="5" id="KW-0699">rRNA-binding</keyword>
<dbReference type="AlphaFoldDB" id="A0A1G2HQE0"/>
<dbReference type="SMART" id="SM00739">
    <property type="entry name" value="KOW"/>
    <property type="match status" value="1"/>
</dbReference>
<sequence length="105" mass="11698">MKVKKGDNVLIISGKDKGRTAKILRSLPKERMILVEGINLKSKHVRPKKQGEKGQVVKVPASIDVSDVKFICPKCGKAARLGYKIESSQDSMKKFRICKKCNSEV</sequence>